<comment type="similarity">
    <text evidence="6">Belongs to the peptidase M48 family.</text>
</comment>
<keyword evidence="2" id="KW-0479">Metal-binding</keyword>
<sequence length="269" mass="28823">MYIFSFALAVLSAAWTLVSGWETVPHTDRWHVIGVDAETSASLGERAFDEVLAQESVVDDGVAVDAVRSIVARLAPHANKLAGRDYHWDVAVLDEPSPNAFALPNGNLGIQTGLLPVTGLEDGLAAVIGHELAHVIARHPEERLTQQEFTRLGQFAASLFFSDGDPATQAAIFGALGLGAEYGILRPFSRTHESEADRIGMILMAQACYDPRAAPEVWQRMAALSRGLPAILSTHPANETRMVQLSSHLAEAMTVREQAGCPPLPGPSS</sequence>
<dbReference type="GO" id="GO:0046872">
    <property type="term" value="F:metal ion binding"/>
    <property type="evidence" value="ECO:0007669"/>
    <property type="project" value="UniProtKB-KW"/>
</dbReference>
<keyword evidence="1 6" id="KW-0645">Protease</keyword>
<dbReference type="Gene3D" id="3.30.2010.10">
    <property type="entry name" value="Metalloproteases ('zincins'), catalytic domain"/>
    <property type="match status" value="1"/>
</dbReference>
<evidence type="ECO:0000313" key="9">
    <source>
        <dbReference type="Proteomes" id="UP000476332"/>
    </source>
</evidence>
<evidence type="ECO:0000259" key="7">
    <source>
        <dbReference type="Pfam" id="PF01435"/>
    </source>
</evidence>
<keyword evidence="4 6" id="KW-0862">Zinc</keyword>
<evidence type="ECO:0000256" key="6">
    <source>
        <dbReference type="RuleBase" id="RU003983"/>
    </source>
</evidence>
<accession>A0A6L9MK27</accession>
<dbReference type="GO" id="GO:0051603">
    <property type="term" value="P:proteolysis involved in protein catabolic process"/>
    <property type="evidence" value="ECO:0007669"/>
    <property type="project" value="TreeGrafter"/>
</dbReference>
<dbReference type="InterPro" id="IPR051156">
    <property type="entry name" value="Mito/Outer_Membr_Metalloprot"/>
</dbReference>
<dbReference type="InterPro" id="IPR001915">
    <property type="entry name" value="Peptidase_M48"/>
</dbReference>
<gene>
    <name evidence="8" type="ORF">GTW51_14820</name>
</gene>
<protein>
    <submittedName>
        <fullName evidence="8">M48 family metalloprotease</fullName>
    </submittedName>
</protein>
<feature type="domain" description="Peptidase M48" evidence="7">
    <location>
        <begin position="67"/>
        <end position="247"/>
    </location>
</feature>
<evidence type="ECO:0000256" key="4">
    <source>
        <dbReference type="ARBA" id="ARBA00022833"/>
    </source>
</evidence>
<keyword evidence="9" id="KW-1185">Reference proteome</keyword>
<comment type="caution">
    <text evidence="8">The sequence shown here is derived from an EMBL/GenBank/DDBJ whole genome shotgun (WGS) entry which is preliminary data.</text>
</comment>
<dbReference type="RefSeq" id="WP_163044815.1">
    <property type="nucleotide sequence ID" value="NZ_JAAAMJ010000012.1"/>
</dbReference>
<keyword evidence="5 6" id="KW-0482">Metalloprotease</keyword>
<dbReference type="GO" id="GO:0004222">
    <property type="term" value="F:metalloendopeptidase activity"/>
    <property type="evidence" value="ECO:0007669"/>
    <property type="project" value="InterPro"/>
</dbReference>
<dbReference type="GO" id="GO:0016020">
    <property type="term" value="C:membrane"/>
    <property type="evidence" value="ECO:0007669"/>
    <property type="project" value="TreeGrafter"/>
</dbReference>
<dbReference type="CDD" id="cd07331">
    <property type="entry name" value="M48C_Oma1_like"/>
    <property type="match status" value="1"/>
</dbReference>
<evidence type="ECO:0000256" key="5">
    <source>
        <dbReference type="ARBA" id="ARBA00023049"/>
    </source>
</evidence>
<reference evidence="8 9" key="1">
    <citation type="submission" date="2020-01" db="EMBL/GenBank/DDBJ databases">
        <title>Genomes of bacteria type strains.</title>
        <authorList>
            <person name="Chen J."/>
            <person name="Zhu S."/>
            <person name="Chen J."/>
        </authorList>
    </citation>
    <scope>NUCLEOTIDE SEQUENCE [LARGE SCALE GENOMIC DNA]</scope>
    <source>
        <strain evidence="8 9">KCTC 52919</strain>
    </source>
</reference>
<evidence type="ECO:0000313" key="8">
    <source>
        <dbReference type="EMBL" id="NDV87976.1"/>
    </source>
</evidence>
<keyword evidence="3 6" id="KW-0378">Hydrolase</keyword>
<evidence type="ECO:0000256" key="2">
    <source>
        <dbReference type="ARBA" id="ARBA00022723"/>
    </source>
</evidence>
<dbReference type="PANTHER" id="PTHR22726:SF1">
    <property type="entry name" value="METALLOENDOPEPTIDASE OMA1, MITOCHONDRIAL"/>
    <property type="match status" value="1"/>
</dbReference>
<dbReference type="AlphaFoldDB" id="A0A6L9MK27"/>
<dbReference type="Proteomes" id="UP000476332">
    <property type="component" value="Unassembled WGS sequence"/>
</dbReference>
<dbReference type="Pfam" id="PF01435">
    <property type="entry name" value="Peptidase_M48"/>
    <property type="match status" value="1"/>
</dbReference>
<dbReference type="PANTHER" id="PTHR22726">
    <property type="entry name" value="METALLOENDOPEPTIDASE OMA1"/>
    <property type="match status" value="1"/>
</dbReference>
<comment type="cofactor">
    <cofactor evidence="6">
        <name>Zn(2+)</name>
        <dbReference type="ChEBI" id="CHEBI:29105"/>
    </cofactor>
    <text evidence="6">Binds 1 zinc ion per subunit.</text>
</comment>
<evidence type="ECO:0000256" key="3">
    <source>
        <dbReference type="ARBA" id="ARBA00022801"/>
    </source>
</evidence>
<proteinExistence type="inferred from homology"/>
<organism evidence="8 9">
    <name type="scientific">Aurantimonas aggregata</name>
    <dbReference type="NCBI Taxonomy" id="2047720"/>
    <lineage>
        <taxon>Bacteria</taxon>
        <taxon>Pseudomonadati</taxon>
        <taxon>Pseudomonadota</taxon>
        <taxon>Alphaproteobacteria</taxon>
        <taxon>Hyphomicrobiales</taxon>
        <taxon>Aurantimonadaceae</taxon>
        <taxon>Aurantimonas</taxon>
    </lineage>
</organism>
<dbReference type="EMBL" id="JAAAMJ010000012">
    <property type="protein sequence ID" value="NDV87976.1"/>
    <property type="molecule type" value="Genomic_DNA"/>
</dbReference>
<name>A0A6L9MK27_9HYPH</name>
<evidence type="ECO:0000256" key="1">
    <source>
        <dbReference type="ARBA" id="ARBA00022670"/>
    </source>
</evidence>